<evidence type="ECO:0000256" key="5">
    <source>
        <dbReference type="ARBA" id="ARBA00022840"/>
    </source>
</evidence>
<dbReference type="GO" id="GO:0005536">
    <property type="term" value="F:D-glucose binding"/>
    <property type="evidence" value="ECO:0007669"/>
    <property type="project" value="InterPro"/>
</dbReference>
<evidence type="ECO:0000256" key="2">
    <source>
        <dbReference type="ARBA" id="ARBA00022679"/>
    </source>
</evidence>
<dbReference type="PANTHER" id="PTHR19443:SF29">
    <property type="entry name" value="PHOSPHOTRANSFERASE"/>
    <property type="match status" value="1"/>
</dbReference>
<evidence type="ECO:0000313" key="9">
    <source>
        <dbReference type="EMBL" id="KZZ90450.1"/>
    </source>
</evidence>
<name>A0A166NJN6_9HYPO</name>
<dbReference type="STRING" id="1081109.A0A166NJN6"/>
<dbReference type="Pfam" id="PF03727">
    <property type="entry name" value="Hexokinase_2"/>
    <property type="match status" value="1"/>
</dbReference>
<evidence type="ECO:0000256" key="6">
    <source>
        <dbReference type="RuleBase" id="RU362007"/>
    </source>
</evidence>
<dbReference type="CDD" id="cd24000">
    <property type="entry name" value="ASKHA_NBD_HK"/>
    <property type="match status" value="1"/>
</dbReference>
<dbReference type="InterPro" id="IPR022673">
    <property type="entry name" value="Hexokinase_C"/>
</dbReference>
<evidence type="ECO:0000256" key="3">
    <source>
        <dbReference type="ARBA" id="ARBA00022741"/>
    </source>
</evidence>
<keyword evidence="4 6" id="KW-0418">Kinase</keyword>
<keyword evidence="5 6" id="KW-0067">ATP-binding</keyword>
<feature type="domain" description="Hexokinase C-terminal" evidence="8">
    <location>
        <begin position="250"/>
        <end position="519"/>
    </location>
</feature>
<accession>A0A166NJN6</accession>
<dbReference type="GO" id="GO:0006006">
    <property type="term" value="P:glucose metabolic process"/>
    <property type="evidence" value="ECO:0007669"/>
    <property type="project" value="TreeGrafter"/>
</dbReference>
<dbReference type="Pfam" id="PF00349">
    <property type="entry name" value="Hexokinase_1"/>
    <property type="match status" value="1"/>
</dbReference>
<dbReference type="GO" id="GO:0006013">
    <property type="term" value="P:mannose metabolic process"/>
    <property type="evidence" value="ECO:0007669"/>
    <property type="project" value="TreeGrafter"/>
</dbReference>
<dbReference type="InterPro" id="IPR022672">
    <property type="entry name" value="Hexokinase_N"/>
</dbReference>
<evidence type="ECO:0000256" key="1">
    <source>
        <dbReference type="ARBA" id="ARBA00009225"/>
    </source>
</evidence>
<dbReference type="SUPFAM" id="SSF53067">
    <property type="entry name" value="Actin-like ATPase domain"/>
    <property type="match status" value="2"/>
</dbReference>
<keyword evidence="10" id="KW-1185">Reference proteome</keyword>
<dbReference type="AlphaFoldDB" id="A0A166NJN6"/>
<dbReference type="GO" id="GO:0001678">
    <property type="term" value="P:intracellular glucose homeostasis"/>
    <property type="evidence" value="ECO:0007669"/>
    <property type="project" value="InterPro"/>
</dbReference>
<evidence type="ECO:0000259" key="7">
    <source>
        <dbReference type="Pfam" id="PF00349"/>
    </source>
</evidence>
<gene>
    <name evidence="9" type="ORF">AAL_07136</name>
</gene>
<dbReference type="InterPro" id="IPR001312">
    <property type="entry name" value="Hexokinase"/>
</dbReference>
<dbReference type="GO" id="GO:0008865">
    <property type="term" value="F:fructokinase activity"/>
    <property type="evidence" value="ECO:0007669"/>
    <property type="project" value="TreeGrafter"/>
</dbReference>
<keyword evidence="3 6" id="KW-0547">Nucleotide-binding</keyword>
<dbReference type="UniPathway" id="UPA00109">
    <property type="reaction ID" value="UER00180"/>
</dbReference>
<feature type="domain" description="Hexokinase N-terminal" evidence="7">
    <location>
        <begin position="11"/>
        <end position="236"/>
    </location>
</feature>
<sequence>MATAADQDAMLDAFLQPMTIDVEKCHALSRGFLQTFLRLSAESLHQFLPTPISESILRPVTENGRGRYLAIDIGGTNLRVGFVELHSRRNRASELANTTKINGTNGSHTGSSMPCHLERHLEKSWPISNQLKSDNADSLFLWIGGCIAEVVEQGCKTLELSTSTPLPLGITFSFPVEQPSLEKAIITSMGKGFAIPPKIDLGARLEAAYEKHRGNRLPQIRVAAIANDSVATLVSFIFNHSGVAQRRATMGLILGTGSNATIPIRPSRLHPSKRPQKVTTLRNGVMEDAKIAVNTEWSINGSAPPMRDLGLISSWDDELSAQNEKPGFQPLEYMTAGRYLGELGRLMLLDYMTNNLGIASTSLPCKMLEQFGLTTKFLGQFKPPGAVGLLTKLRDEFGTSADADFAWTEHHAHALHRIAKSIERRAAGLIAAAILALLTLGDELPAEDQPAYPNTGSETLELGVGYTGGCIVHFQDYLTDCQGFLDELIHKRFGTQSRVRVVLSPCHDGGISGAGILAAAASAAALVNPA</sequence>
<dbReference type="OrthoDB" id="419537at2759"/>
<evidence type="ECO:0000313" key="10">
    <source>
        <dbReference type="Proteomes" id="UP000078544"/>
    </source>
</evidence>
<organism evidence="9 10">
    <name type="scientific">Moelleriella libera RCEF 2490</name>
    <dbReference type="NCBI Taxonomy" id="1081109"/>
    <lineage>
        <taxon>Eukaryota</taxon>
        <taxon>Fungi</taxon>
        <taxon>Dikarya</taxon>
        <taxon>Ascomycota</taxon>
        <taxon>Pezizomycotina</taxon>
        <taxon>Sordariomycetes</taxon>
        <taxon>Hypocreomycetidae</taxon>
        <taxon>Hypocreales</taxon>
        <taxon>Clavicipitaceae</taxon>
        <taxon>Moelleriella</taxon>
    </lineage>
</organism>
<dbReference type="Gene3D" id="3.40.367.20">
    <property type="match status" value="1"/>
</dbReference>
<dbReference type="GO" id="GO:0006096">
    <property type="term" value="P:glycolytic process"/>
    <property type="evidence" value="ECO:0007669"/>
    <property type="project" value="UniProtKB-UniPathway"/>
</dbReference>
<keyword evidence="2 6" id="KW-0808">Transferase</keyword>
<dbReference type="PROSITE" id="PS51748">
    <property type="entry name" value="HEXOKINASE_2"/>
    <property type="match status" value="1"/>
</dbReference>
<dbReference type="PRINTS" id="PR00475">
    <property type="entry name" value="HEXOKINASE"/>
</dbReference>
<comment type="similarity">
    <text evidence="1 6">Belongs to the hexokinase family.</text>
</comment>
<evidence type="ECO:0000256" key="4">
    <source>
        <dbReference type="ARBA" id="ARBA00022777"/>
    </source>
</evidence>
<dbReference type="PANTHER" id="PTHR19443">
    <property type="entry name" value="HEXOKINASE"/>
    <property type="match status" value="1"/>
</dbReference>
<dbReference type="EC" id="2.7.1.-" evidence="6"/>
<proteinExistence type="inferred from homology"/>
<evidence type="ECO:0000259" key="8">
    <source>
        <dbReference type="Pfam" id="PF03727"/>
    </source>
</evidence>
<dbReference type="GO" id="GO:0004340">
    <property type="term" value="F:glucokinase activity"/>
    <property type="evidence" value="ECO:0007669"/>
    <property type="project" value="TreeGrafter"/>
</dbReference>
<reference evidence="9 10" key="1">
    <citation type="journal article" date="2016" name="Genome Biol. Evol.">
        <title>Divergent and convergent evolution of fungal pathogenicity.</title>
        <authorList>
            <person name="Shang Y."/>
            <person name="Xiao G."/>
            <person name="Zheng P."/>
            <person name="Cen K."/>
            <person name="Zhan S."/>
            <person name="Wang C."/>
        </authorList>
    </citation>
    <scope>NUCLEOTIDE SEQUENCE [LARGE SCALE GENOMIC DNA]</scope>
    <source>
        <strain evidence="9 10">RCEF 2490</strain>
    </source>
</reference>
<dbReference type="GO" id="GO:0005739">
    <property type="term" value="C:mitochondrion"/>
    <property type="evidence" value="ECO:0007669"/>
    <property type="project" value="TreeGrafter"/>
</dbReference>
<comment type="caution">
    <text evidence="9">The sequence shown here is derived from an EMBL/GenBank/DDBJ whole genome shotgun (WGS) entry which is preliminary data.</text>
</comment>
<dbReference type="Proteomes" id="UP000078544">
    <property type="component" value="Unassembled WGS sequence"/>
</dbReference>
<dbReference type="GO" id="GO:0005829">
    <property type="term" value="C:cytosol"/>
    <property type="evidence" value="ECO:0007669"/>
    <property type="project" value="TreeGrafter"/>
</dbReference>
<dbReference type="Gene3D" id="3.30.420.40">
    <property type="match status" value="1"/>
</dbReference>
<keyword evidence="6" id="KW-0324">Glycolysis</keyword>
<dbReference type="GO" id="GO:0005524">
    <property type="term" value="F:ATP binding"/>
    <property type="evidence" value="ECO:0007669"/>
    <property type="project" value="UniProtKB-UniRule"/>
</dbReference>
<dbReference type="GO" id="GO:0019158">
    <property type="term" value="F:mannokinase activity"/>
    <property type="evidence" value="ECO:0007669"/>
    <property type="project" value="TreeGrafter"/>
</dbReference>
<dbReference type="InterPro" id="IPR043129">
    <property type="entry name" value="ATPase_NBD"/>
</dbReference>
<protein>
    <recommendedName>
        <fullName evidence="6">Phosphotransferase</fullName>
        <ecNumber evidence="6">2.7.1.-</ecNumber>
    </recommendedName>
</protein>
<dbReference type="EMBL" id="AZGY01000021">
    <property type="protein sequence ID" value="KZZ90450.1"/>
    <property type="molecule type" value="Genomic_DNA"/>
</dbReference>